<reference evidence="1" key="1">
    <citation type="submission" date="2019-08" db="EMBL/GenBank/DDBJ databases">
        <authorList>
            <person name="Kucharzyk K."/>
            <person name="Murdoch R.W."/>
            <person name="Higgins S."/>
            <person name="Loffler F."/>
        </authorList>
    </citation>
    <scope>NUCLEOTIDE SEQUENCE</scope>
</reference>
<dbReference type="AlphaFoldDB" id="A0A645CE39"/>
<accession>A0A645CE39</accession>
<name>A0A645CE39_9ZZZZ</name>
<evidence type="ECO:0000313" key="1">
    <source>
        <dbReference type="EMBL" id="MPM75173.1"/>
    </source>
</evidence>
<protein>
    <submittedName>
        <fullName evidence="1">Uncharacterized protein</fullName>
    </submittedName>
</protein>
<comment type="caution">
    <text evidence="1">The sequence shown here is derived from an EMBL/GenBank/DDBJ whole genome shotgun (WGS) entry which is preliminary data.</text>
</comment>
<proteinExistence type="predicted"/>
<sequence>MVLEDFGSSRLLAIAEADYTRLGFSTATALKQDAAFLPMRKLINKQRSLGDGTPIPAKYEDASHLRYGTLVGSTNHWTMDGNHIEVRIPWTRINVSDPSSAQVLDDERTFYSDPLRDQLSTSATDALMISVVAANKAGSIVLDATSNISYTLPTWNQPVYQERLKASYPLLAAYFSEEHAHD</sequence>
<organism evidence="1">
    <name type="scientific">bioreactor metagenome</name>
    <dbReference type="NCBI Taxonomy" id="1076179"/>
    <lineage>
        <taxon>unclassified sequences</taxon>
        <taxon>metagenomes</taxon>
        <taxon>ecological metagenomes</taxon>
    </lineage>
</organism>
<dbReference type="EMBL" id="VSSQ01026453">
    <property type="protein sequence ID" value="MPM75173.1"/>
    <property type="molecule type" value="Genomic_DNA"/>
</dbReference>
<gene>
    <name evidence="1" type="ORF">SDC9_122164</name>
</gene>